<accession>A0A4Y2K1Y8</accession>
<dbReference type="Proteomes" id="UP000499080">
    <property type="component" value="Unassembled WGS sequence"/>
</dbReference>
<keyword evidence="2" id="KW-1185">Reference proteome</keyword>
<proteinExistence type="predicted"/>
<organism evidence="1 2">
    <name type="scientific">Araneus ventricosus</name>
    <name type="common">Orbweaver spider</name>
    <name type="synonym">Epeira ventricosa</name>
    <dbReference type="NCBI Taxonomy" id="182803"/>
    <lineage>
        <taxon>Eukaryota</taxon>
        <taxon>Metazoa</taxon>
        <taxon>Ecdysozoa</taxon>
        <taxon>Arthropoda</taxon>
        <taxon>Chelicerata</taxon>
        <taxon>Arachnida</taxon>
        <taxon>Araneae</taxon>
        <taxon>Araneomorphae</taxon>
        <taxon>Entelegynae</taxon>
        <taxon>Araneoidea</taxon>
        <taxon>Araneidae</taxon>
        <taxon>Araneus</taxon>
    </lineage>
</organism>
<protein>
    <submittedName>
        <fullName evidence="1">Uncharacterized protein</fullName>
    </submittedName>
</protein>
<gene>
    <name evidence="1" type="ORF">AVEN_160080_1</name>
</gene>
<dbReference type="EMBL" id="BGPR01270014">
    <property type="protein sequence ID" value="GBM95828.1"/>
    <property type="molecule type" value="Genomic_DNA"/>
</dbReference>
<reference evidence="1 2" key="1">
    <citation type="journal article" date="2019" name="Sci. Rep.">
        <title>Orb-weaving spider Araneus ventricosus genome elucidates the spidroin gene catalogue.</title>
        <authorList>
            <person name="Kono N."/>
            <person name="Nakamura H."/>
            <person name="Ohtoshi R."/>
            <person name="Moran D.A.P."/>
            <person name="Shinohara A."/>
            <person name="Yoshida Y."/>
            <person name="Fujiwara M."/>
            <person name="Mori M."/>
            <person name="Tomita M."/>
            <person name="Arakawa K."/>
        </authorList>
    </citation>
    <scope>NUCLEOTIDE SEQUENCE [LARGE SCALE GENOMIC DNA]</scope>
</reference>
<evidence type="ECO:0000313" key="1">
    <source>
        <dbReference type="EMBL" id="GBM95828.1"/>
    </source>
</evidence>
<evidence type="ECO:0000313" key="2">
    <source>
        <dbReference type="Proteomes" id="UP000499080"/>
    </source>
</evidence>
<comment type="caution">
    <text evidence="1">The sequence shown here is derived from an EMBL/GenBank/DDBJ whole genome shotgun (WGS) entry which is preliminary data.</text>
</comment>
<dbReference type="AlphaFoldDB" id="A0A4Y2K1Y8"/>
<name>A0A4Y2K1Y8_ARAVE</name>
<sequence length="95" mass="10554">MWVGDETSILSQQTWFSNLHPVTQLDVIDESVDDYLGGDGRIVVGFDEEFAVVRHQGMRLVRVDPGEEQEVGEVLPGPHALESRRQGGQEIAHQG</sequence>